<dbReference type="EMBL" id="CP003096">
    <property type="protein sequence ID" value="AER66302.1"/>
    <property type="molecule type" value="Genomic_DNA"/>
</dbReference>
<dbReference type="GO" id="GO:0009244">
    <property type="term" value="P:lipopolysaccharide core region biosynthetic process"/>
    <property type="evidence" value="ECO:0007669"/>
    <property type="project" value="TreeGrafter"/>
</dbReference>
<sequence length="387" mass="44815">MLIKVDELNTERGERFFLARHKASDYPSQLFDDWYKDPPYKKLSVKKVLFYIGGMALGDYVMFNPTLASFREAFPEAAFSIVGCPSKAVQMLAQEAGLIDKLLWSRIRKHRPWAYKKYKELWNYGRAEGTIDLLVDTQRQFLPSLILSICFEYRNRIGYSSKCFFSDWKFDEPNRKNVHDTYQSLMLARRLGIRPIPTMHSIRIPEWVEERISRLLNNISSRKIIAMFPLVSCDDPCRQWPLEYWAQLIGLLREKGYELVLLGDPGRIDVLRSMGRGNVRIFWDILSEEEREYEIFFCAALLKQVACVVGLESGGSHLAAACGANTLTLAPATRLGRYAPFGERSWVIFSDRLELEEEMTEEDRVSIIKSLTPRVVCSAIEEILHER</sequence>
<dbReference type="GO" id="GO:0008713">
    <property type="term" value="F:ADP-heptose-lipopolysaccharide heptosyltransferase activity"/>
    <property type="evidence" value="ECO:0007669"/>
    <property type="project" value="TreeGrafter"/>
</dbReference>
<accession>G7V8E0</accession>
<dbReference type="PANTHER" id="PTHR30160">
    <property type="entry name" value="TETRAACYLDISACCHARIDE 4'-KINASE-RELATED"/>
    <property type="match status" value="1"/>
</dbReference>
<dbReference type="SUPFAM" id="SSF53756">
    <property type="entry name" value="UDP-Glycosyltransferase/glycogen phosphorylase"/>
    <property type="match status" value="1"/>
</dbReference>
<name>G7V8E0_THELD</name>
<dbReference type="Gene3D" id="3.40.50.2000">
    <property type="entry name" value="Glycogen Phosphorylase B"/>
    <property type="match status" value="2"/>
</dbReference>
<organism evidence="3 4">
    <name type="scientific">Thermovirga lienii (strain ATCC BAA-1197 / DSM 17291 / Cas60314)</name>
    <dbReference type="NCBI Taxonomy" id="580340"/>
    <lineage>
        <taxon>Bacteria</taxon>
        <taxon>Thermotogati</taxon>
        <taxon>Synergistota</taxon>
        <taxon>Synergistia</taxon>
        <taxon>Synergistales</taxon>
        <taxon>Thermovirgaceae</taxon>
        <taxon>Thermovirga</taxon>
    </lineage>
</organism>
<dbReference type="InterPro" id="IPR002201">
    <property type="entry name" value="Glyco_trans_9"/>
</dbReference>
<dbReference type="KEGG" id="tli:Tlie_0567"/>
<dbReference type="Pfam" id="PF01075">
    <property type="entry name" value="Glyco_transf_9"/>
    <property type="match status" value="1"/>
</dbReference>
<dbReference type="eggNOG" id="COG0859">
    <property type="taxonomic scope" value="Bacteria"/>
</dbReference>
<evidence type="ECO:0000313" key="3">
    <source>
        <dbReference type="EMBL" id="AER66302.1"/>
    </source>
</evidence>
<dbReference type="OrthoDB" id="9797795at2"/>
<keyword evidence="4" id="KW-1185">Reference proteome</keyword>
<evidence type="ECO:0000313" key="4">
    <source>
        <dbReference type="Proteomes" id="UP000005868"/>
    </source>
</evidence>
<dbReference type="STRING" id="580340.Tlie_0567"/>
<dbReference type="Proteomes" id="UP000005868">
    <property type="component" value="Chromosome"/>
</dbReference>
<gene>
    <name evidence="3" type="ordered locus">Tlie_0567</name>
</gene>
<dbReference type="GO" id="GO:0005829">
    <property type="term" value="C:cytosol"/>
    <property type="evidence" value="ECO:0007669"/>
    <property type="project" value="TreeGrafter"/>
</dbReference>
<evidence type="ECO:0000256" key="1">
    <source>
        <dbReference type="ARBA" id="ARBA00022676"/>
    </source>
</evidence>
<dbReference type="HOGENOM" id="CLU_713577_0_0_0"/>
<reference evidence="3 4" key="2">
    <citation type="journal article" date="2012" name="Stand. Genomic Sci.">
        <title>Genome sequence of the moderately thermophilic, amino-acid-degrading and sulfur-reducing bacterium Thermovirga lienii type strain (Cas60314(T)).</title>
        <authorList>
            <person name="Goker M."/>
            <person name="Saunders E."/>
            <person name="Lapidus A."/>
            <person name="Nolan M."/>
            <person name="Lucas S."/>
            <person name="Hammon N."/>
            <person name="Deshpande S."/>
            <person name="Cheng J.F."/>
            <person name="Han C."/>
            <person name="Tapia R."/>
            <person name="Goodwin L.A."/>
            <person name="Pitluck S."/>
            <person name="Liolios K."/>
            <person name="Mavromatis K."/>
            <person name="Pagani I."/>
            <person name="Ivanova N."/>
            <person name="Mikhailova N."/>
            <person name="Pati A."/>
            <person name="Chen A."/>
            <person name="Palaniappan K."/>
            <person name="Land M."/>
            <person name="Chang Y.J."/>
            <person name="Jeffries C.D."/>
            <person name="Brambilla E.M."/>
            <person name="Rohde M."/>
            <person name="Spring S."/>
            <person name="Detter J.C."/>
            <person name="Woyke T."/>
            <person name="Bristow J."/>
            <person name="Eisen J.A."/>
            <person name="Markowitz V."/>
            <person name="Hugenholtz P."/>
            <person name="Kyrpides N.C."/>
            <person name="Klenk H.P."/>
        </authorList>
    </citation>
    <scope>NUCLEOTIDE SEQUENCE [LARGE SCALE GENOMIC DNA]</scope>
    <source>
        <strain evidence="4">ATCC BAA-1197 / DSM 17291 / Cas60314</strain>
    </source>
</reference>
<keyword evidence="1" id="KW-0328">Glycosyltransferase</keyword>
<dbReference type="CDD" id="cd03789">
    <property type="entry name" value="GT9_LPS_heptosyltransferase"/>
    <property type="match status" value="1"/>
</dbReference>
<evidence type="ECO:0000256" key="2">
    <source>
        <dbReference type="ARBA" id="ARBA00022679"/>
    </source>
</evidence>
<protein>
    <submittedName>
        <fullName evidence="3">Glycosyl transferase family 9</fullName>
    </submittedName>
</protein>
<dbReference type="AlphaFoldDB" id="G7V8E0"/>
<keyword evidence="2 3" id="KW-0808">Transferase</keyword>
<reference evidence="4" key="1">
    <citation type="submission" date="2011-10" db="EMBL/GenBank/DDBJ databases">
        <title>The complete genome of chromosome of Thermovirga lienii DSM 17291.</title>
        <authorList>
            <consortium name="US DOE Joint Genome Institute (JGI-PGF)"/>
            <person name="Lucas S."/>
            <person name="Copeland A."/>
            <person name="Lapidus A."/>
            <person name="Glavina del Rio T."/>
            <person name="Dalin E."/>
            <person name="Tice H."/>
            <person name="Bruce D."/>
            <person name="Goodwin L."/>
            <person name="Pitluck S."/>
            <person name="Peters L."/>
            <person name="Mikhailova N."/>
            <person name="Saunders E."/>
            <person name="Kyrpides N."/>
            <person name="Mavromatis K."/>
            <person name="Ivanova N."/>
            <person name="Last F.I."/>
            <person name="Brettin T."/>
            <person name="Detter J.C."/>
            <person name="Han C."/>
            <person name="Larimer F."/>
            <person name="Land M."/>
            <person name="Hauser L."/>
            <person name="Markowitz V."/>
            <person name="Cheng J.-F."/>
            <person name="Hugenholtz P."/>
            <person name="Woyke T."/>
            <person name="Wu D."/>
            <person name="Spring S."/>
            <person name="Schroeder M."/>
            <person name="Brambilla E.-M."/>
            <person name="Klenk H.-P."/>
            <person name="Eisen J.A."/>
        </authorList>
    </citation>
    <scope>NUCLEOTIDE SEQUENCE [LARGE SCALE GENOMIC DNA]</scope>
    <source>
        <strain evidence="4">ATCC BAA-1197 / DSM 17291 / Cas60314</strain>
    </source>
</reference>
<dbReference type="InterPro" id="IPR051199">
    <property type="entry name" value="LPS_LOS_Heptosyltrfase"/>
</dbReference>
<proteinExistence type="predicted"/>